<dbReference type="AlphaFoldDB" id="A0A1I6XDT3"/>
<dbReference type="STRING" id="995060.SAMN04487904_101492"/>
<protein>
    <submittedName>
        <fullName evidence="1">Uncharacterized protein</fullName>
    </submittedName>
</protein>
<evidence type="ECO:0000313" key="2">
    <source>
        <dbReference type="Proteomes" id="UP000199165"/>
    </source>
</evidence>
<accession>A0A1I6XDT3</accession>
<evidence type="ECO:0000313" key="1">
    <source>
        <dbReference type="EMBL" id="SFT36346.1"/>
    </source>
</evidence>
<sequence>MADRPSLESPLRFAAYYFVDHGDCDRPSGLAARIPTVCCGTSEMQPVMVPTGMEIGSE</sequence>
<name>A0A1I6XDT3_9ACTN</name>
<dbReference type="EMBL" id="FPAT01000001">
    <property type="protein sequence ID" value="SFT36346.1"/>
    <property type="molecule type" value="Genomic_DNA"/>
</dbReference>
<organism evidence="1 2">
    <name type="scientific">Actinopolyspora righensis</name>
    <dbReference type="NCBI Taxonomy" id="995060"/>
    <lineage>
        <taxon>Bacteria</taxon>
        <taxon>Bacillati</taxon>
        <taxon>Actinomycetota</taxon>
        <taxon>Actinomycetes</taxon>
        <taxon>Actinopolysporales</taxon>
        <taxon>Actinopolysporaceae</taxon>
        <taxon>Actinopolyspora</taxon>
        <taxon>Actinopolyspora alba group</taxon>
    </lineage>
</organism>
<keyword evidence="2" id="KW-1185">Reference proteome</keyword>
<reference evidence="2" key="1">
    <citation type="submission" date="2016-10" db="EMBL/GenBank/DDBJ databases">
        <authorList>
            <person name="Varghese N."/>
            <person name="Submissions S."/>
        </authorList>
    </citation>
    <scope>NUCLEOTIDE SEQUENCE [LARGE SCALE GENOMIC DNA]</scope>
    <source>
        <strain evidence="2">DSM 45501</strain>
    </source>
</reference>
<proteinExistence type="predicted"/>
<dbReference type="Proteomes" id="UP000199165">
    <property type="component" value="Unassembled WGS sequence"/>
</dbReference>
<gene>
    <name evidence="1" type="ORF">SAMN04487904_101492</name>
</gene>